<dbReference type="EMBL" id="JBHSXN010000002">
    <property type="protein sequence ID" value="MFC6953253.1"/>
    <property type="molecule type" value="Genomic_DNA"/>
</dbReference>
<dbReference type="RefSeq" id="WP_336350215.1">
    <property type="nucleotide sequence ID" value="NZ_JAZAQL010000002.1"/>
</dbReference>
<sequence>MPGPTPARDATAFDPTHALVVATDADATVEARATADAVDAVLDHADTVAVAVDRPMLADEHPAVADDLRTAFASTEATSDATGGGARPLRAPVHEVRDALASLLALSCVHRFVAVERLDAFRDDRRVLAYVPDHGQFRVDAHATTDRDALRAAVDDALAAAPAGLLPARPLADWTAAGTRHVLEPPSLCVDDACFDLGALERVHLDADDRVVELAWRVDDGLVARALDALGPSRPDRFRFDSANRYADVAAAFRTVADALDVTATE</sequence>
<keyword evidence="2" id="KW-1185">Reference proteome</keyword>
<reference evidence="1 2" key="1">
    <citation type="journal article" date="2019" name="Int. J. Syst. Evol. Microbiol.">
        <title>The Global Catalogue of Microorganisms (GCM) 10K type strain sequencing project: providing services to taxonomists for standard genome sequencing and annotation.</title>
        <authorList>
            <consortium name="The Broad Institute Genomics Platform"/>
            <consortium name="The Broad Institute Genome Sequencing Center for Infectious Disease"/>
            <person name="Wu L."/>
            <person name="Ma J."/>
        </authorList>
    </citation>
    <scope>NUCLEOTIDE SEQUENCE [LARGE SCALE GENOMIC DNA]</scope>
    <source>
        <strain evidence="1 2">GX26</strain>
    </source>
</reference>
<protein>
    <submittedName>
        <fullName evidence="1">Uncharacterized protein</fullName>
    </submittedName>
</protein>
<dbReference type="Proteomes" id="UP001596395">
    <property type="component" value="Unassembled WGS sequence"/>
</dbReference>
<name>A0ABD5VHS9_9EURY</name>
<organism evidence="1 2">
    <name type="scientific">Halorubellus litoreus</name>
    <dbReference type="NCBI Taxonomy" id="755308"/>
    <lineage>
        <taxon>Archaea</taxon>
        <taxon>Methanobacteriati</taxon>
        <taxon>Methanobacteriota</taxon>
        <taxon>Stenosarchaea group</taxon>
        <taxon>Halobacteria</taxon>
        <taxon>Halobacteriales</taxon>
        <taxon>Halorubellaceae</taxon>
        <taxon>Halorubellus</taxon>
    </lineage>
</organism>
<evidence type="ECO:0000313" key="1">
    <source>
        <dbReference type="EMBL" id="MFC6953253.1"/>
    </source>
</evidence>
<dbReference type="AlphaFoldDB" id="A0ABD5VHS9"/>
<comment type="caution">
    <text evidence="1">The sequence shown here is derived from an EMBL/GenBank/DDBJ whole genome shotgun (WGS) entry which is preliminary data.</text>
</comment>
<evidence type="ECO:0000313" key="2">
    <source>
        <dbReference type="Proteomes" id="UP001596395"/>
    </source>
</evidence>
<gene>
    <name evidence="1" type="ORF">ACFQGB_10295</name>
</gene>
<accession>A0ABD5VHS9</accession>
<proteinExistence type="predicted"/>